<keyword evidence="2" id="KW-1185">Reference proteome</keyword>
<accession>A0A151MF57</accession>
<reference evidence="1 2" key="1">
    <citation type="journal article" date="2012" name="Genome Biol.">
        <title>Sequencing three crocodilian genomes to illuminate the evolution of archosaurs and amniotes.</title>
        <authorList>
            <person name="St John J.A."/>
            <person name="Braun E.L."/>
            <person name="Isberg S.R."/>
            <person name="Miles L.G."/>
            <person name="Chong A.Y."/>
            <person name="Gongora J."/>
            <person name="Dalzell P."/>
            <person name="Moran C."/>
            <person name="Bed'hom B."/>
            <person name="Abzhanov A."/>
            <person name="Burgess S.C."/>
            <person name="Cooksey A.M."/>
            <person name="Castoe T.A."/>
            <person name="Crawford N.G."/>
            <person name="Densmore L.D."/>
            <person name="Drew J.C."/>
            <person name="Edwards S.V."/>
            <person name="Faircloth B.C."/>
            <person name="Fujita M.K."/>
            <person name="Greenwold M.J."/>
            <person name="Hoffmann F.G."/>
            <person name="Howard J.M."/>
            <person name="Iguchi T."/>
            <person name="Janes D.E."/>
            <person name="Khan S.Y."/>
            <person name="Kohno S."/>
            <person name="de Koning A.J."/>
            <person name="Lance S.L."/>
            <person name="McCarthy F.M."/>
            <person name="McCormack J.E."/>
            <person name="Merchant M.E."/>
            <person name="Peterson D.G."/>
            <person name="Pollock D.D."/>
            <person name="Pourmand N."/>
            <person name="Raney B.J."/>
            <person name="Roessler K.A."/>
            <person name="Sanford J.R."/>
            <person name="Sawyer R.H."/>
            <person name="Schmidt C.J."/>
            <person name="Triplett E.W."/>
            <person name="Tuberville T.D."/>
            <person name="Venegas-Anaya M."/>
            <person name="Howard J.T."/>
            <person name="Jarvis E.D."/>
            <person name="Guillette L.J.Jr."/>
            <person name="Glenn T.C."/>
            <person name="Green R.E."/>
            <person name="Ray D.A."/>
        </authorList>
    </citation>
    <scope>NUCLEOTIDE SEQUENCE [LARGE SCALE GENOMIC DNA]</scope>
    <source>
        <strain evidence="1">KSC_2009_1</strain>
    </source>
</reference>
<dbReference type="Proteomes" id="UP000050525">
    <property type="component" value="Unassembled WGS sequence"/>
</dbReference>
<comment type="caution">
    <text evidence="1">The sequence shown here is derived from an EMBL/GenBank/DDBJ whole genome shotgun (WGS) entry which is preliminary data.</text>
</comment>
<proteinExistence type="predicted"/>
<evidence type="ECO:0000313" key="1">
    <source>
        <dbReference type="EMBL" id="KYO23145.1"/>
    </source>
</evidence>
<name>A0A151MF57_ALLMI</name>
<protein>
    <submittedName>
        <fullName evidence="1">Uncharacterized protein</fullName>
    </submittedName>
</protein>
<gene>
    <name evidence="1" type="ORF">Y1Q_0005591</name>
</gene>
<sequence>MSYHKILVYVSCKSVSHQPRYCQPSLSVDPSPGSDQLGAGQFPAHTSLAGCGRLLGHLFLRSTRQQRRLQQQKCSW</sequence>
<dbReference type="AlphaFoldDB" id="A0A151MF57"/>
<evidence type="ECO:0000313" key="2">
    <source>
        <dbReference type="Proteomes" id="UP000050525"/>
    </source>
</evidence>
<organism evidence="1 2">
    <name type="scientific">Alligator mississippiensis</name>
    <name type="common">American alligator</name>
    <dbReference type="NCBI Taxonomy" id="8496"/>
    <lineage>
        <taxon>Eukaryota</taxon>
        <taxon>Metazoa</taxon>
        <taxon>Chordata</taxon>
        <taxon>Craniata</taxon>
        <taxon>Vertebrata</taxon>
        <taxon>Euteleostomi</taxon>
        <taxon>Archelosauria</taxon>
        <taxon>Archosauria</taxon>
        <taxon>Crocodylia</taxon>
        <taxon>Alligatoridae</taxon>
        <taxon>Alligatorinae</taxon>
        <taxon>Alligator</taxon>
    </lineage>
</organism>
<dbReference type="EMBL" id="AKHW03006215">
    <property type="protein sequence ID" value="KYO23145.1"/>
    <property type="molecule type" value="Genomic_DNA"/>
</dbReference>